<reference evidence="1" key="1">
    <citation type="submission" date="2014-11" db="EMBL/GenBank/DDBJ databases">
        <authorList>
            <person name="Amaro Gonzalez C."/>
        </authorList>
    </citation>
    <scope>NUCLEOTIDE SEQUENCE</scope>
</reference>
<organism evidence="1">
    <name type="scientific">Anguilla anguilla</name>
    <name type="common">European freshwater eel</name>
    <name type="synonym">Muraena anguilla</name>
    <dbReference type="NCBI Taxonomy" id="7936"/>
    <lineage>
        <taxon>Eukaryota</taxon>
        <taxon>Metazoa</taxon>
        <taxon>Chordata</taxon>
        <taxon>Craniata</taxon>
        <taxon>Vertebrata</taxon>
        <taxon>Euteleostomi</taxon>
        <taxon>Actinopterygii</taxon>
        <taxon>Neopterygii</taxon>
        <taxon>Teleostei</taxon>
        <taxon>Anguilliformes</taxon>
        <taxon>Anguillidae</taxon>
        <taxon>Anguilla</taxon>
    </lineage>
</organism>
<dbReference type="AlphaFoldDB" id="A0A0E9PG79"/>
<protein>
    <submittedName>
        <fullName evidence="1">Uncharacterized protein</fullName>
    </submittedName>
</protein>
<accession>A0A0E9PG79</accession>
<evidence type="ECO:0000313" key="1">
    <source>
        <dbReference type="EMBL" id="JAH03257.1"/>
    </source>
</evidence>
<sequence length="16" mass="2022">MEYNVIYIFYHNTTTI</sequence>
<dbReference type="EMBL" id="GBXM01105320">
    <property type="protein sequence ID" value="JAH03257.1"/>
    <property type="molecule type" value="Transcribed_RNA"/>
</dbReference>
<reference evidence="1" key="2">
    <citation type="journal article" date="2015" name="Fish Shellfish Immunol.">
        <title>Early steps in the European eel (Anguilla anguilla)-Vibrio vulnificus interaction in the gills: Role of the RtxA13 toxin.</title>
        <authorList>
            <person name="Callol A."/>
            <person name="Pajuelo D."/>
            <person name="Ebbesson L."/>
            <person name="Teles M."/>
            <person name="MacKenzie S."/>
            <person name="Amaro C."/>
        </authorList>
    </citation>
    <scope>NUCLEOTIDE SEQUENCE</scope>
</reference>
<proteinExistence type="predicted"/>
<name>A0A0E9PG79_ANGAN</name>